<proteinExistence type="predicted"/>
<sequence length="225" mass="24906">MQGDGALSLHWDGKILPDFSSEEKVNRLPVLVAAINPGGEEQLLGVPKVAGGDAGSEFDAIKVLINEWGVKDRIRAMGFDTTASNTGRHTGVCVRVERYLEKDLLYLACRHHIFEIVLGGVFKMCLGDSKSPTITLCGEFKTRWPSFAKDEHLSGISDKVVERLVGDEKQDIINFCYDQLKVTVRADRPNIILRHVSRVSADEKRAIVEAIRVNPGSEDSSIEYP</sequence>
<protein>
    <submittedName>
        <fullName evidence="1">Bifunctional protein TilS/HprT</fullName>
    </submittedName>
</protein>
<dbReference type="EMBL" id="JAHWGI010001147">
    <property type="protein sequence ID" value="KAK3923591.1"/>
    <property type="molecule type" value="Genomic_DNA"/>
</dbReference>
<reference evidence="1" key="1">
    <citation type="submission" date="2021-07" db="EMBL/GenBank/DDBJ databases">
        <authorList>
            <person name="Catto M.A."/>
            <person name="Jacobson A."/>
            <person name="Kennedy G."/>
            <person name="Labadie P."/>
            <person name="Hunt B.G."/>
            <person name="Srinivasan R."/>
        </authorList>
    </citation>
    <scope>NUCLEOTIDE SEQUENCE</scope>
    <source>
        <strain evidence="1">PL_HMW_Pooled</strain>
        <tissue evidence="1">Head</tissue>
    </source>
</reference>
<gene>
    <name evidence="1" type="ORF">KUF71_001999</name>
</gene>
<organism evidence="1 2">
    <name type="scientific">Frankliniella fusca</name>
    <dbReference type="NCBI Taxonomy" id="407009"/>
    <lineage>
        <taxon>Eukaryota</taxon>
        <taxon>Metazoa</taxon>
        <taxon>Ecdysozoa</taxon>
        <taxon>Arthropoda</taxon>
        <taxon>Hexapoda</taxon>
        <taxon>Insecta</taxon>
        <taxon>Pterygota</taxon>
        <taxon>Neoptera</taxon>
        <taxon>Paraneoptera</taxon>
        <taxon>Thysanoptera</taxon>
        <taxon>Terebrantia</taxon>
        <taxon>Thripoidea</taxon>
        <taxon>Thripidae</taxon>
        <taxon>Frankliniella</taxon>
    </lineage>
</organism>
<accession>A0AAE1HLK5</accession>
<evidence type="ECO:0000313" key="1">
    <source>
        <dbReference type="EMBL" id="KAK3923591.1"/>
    </source>
</evidence>
<dbReference type="AlphaFoldDB" id="A0AAE1HLK5"/>
<evidence type="ECO:0000313" key="2">
    <source>
        <dbReference type="Proteomes" id="UP001219518"/>
    </source>
</evidence>
<comment type="caution">
    <text evidence="1">The sequence shown here is derived from an EMBL/GenBank/DDBJ whole genome shotgun (WGS) entry which is preliminary data.</text>
</comment>
<keyword evidence="2" id="KW-1185">Reference proteome</keyword>
<dbReference type="Proteomes" id="UP001219518">
    <property type="component" value="Unassembled WGS sequence"/>
</dbReference>
<name>A0AAE1HLK5_9NEOP</name>
<reference evidence="1" key="2">
    <citation type="journal article" date="2023" name="BMC Genomics">
        <title>Pest status, molecular evolution, and epigenetic factors derived from the genome assembly of Frankliniella fusca, a thysanopteran phytovirus vector.</title>
        <authorList>
            <person name="Catto M.A."/>
            <person name="Labadie P.E."/>
            <person name="Jacobson A.L."/>
            <person name="Kennedy G.G."/>
            <person name="Srinivasan R."/>
            <person name="Hunt B.G."/>
        </authorList>
    </citation>
    <scope>NUCLEOTIDE SEQUENCE</scope>
    <source>
        <strain evidence="1">PL_HMW_Pooled</strain>
    </source>
</reference>